<organism evidence="8 9">
    <name type="scientific">Faecalicoccus acidiformans</name>
    <dbReference type="NCBI Taxonomy" id="915173"/>
    <lineage>
        <taxon>Bacteria</taxon>
        <taxon>Bacillati</taxon>
        <taxon>Bacillota</taxon>
        <taxon>Erysipelotrichia</taxon>
        <taxon>Erysipelotrichales</taxon>
        <taxon>Erysipelotrichaceae</taxon>
        <taxon>Faecalicoccus</taxon>
    </lineage>
</organism>
<dbReference type="InterPro" id="IPR000821">
    <property type="entry name" value="Ala_racemase"/>
</dbReference>
<dbReference type="InterPro" id="IPR011079">
    <property type="entry name" value="Ala_racemase_C"/>
</dbReference>
<comment type="function">
    <text evidence="4">Catalyzes the interconversion of L-alanine and D-alanine. May also act on other amino acids.</text>
</comment>
<evidence type="ECO:0000256" key="4">
    <source>
        <dbReference type="HAMAP-Rule" id="MF_01201"/>
    </source>
</evidence>
<dbReference type="PANTHER" id="PTHR30511:SF0">
    <property type="entry name" value="ALANINE RACEMASE, CATABOLIC-RELATED"/>
    <property type="match status" value="1"/>
</dbReference>
<protein>
    <recommendedName>
        <fullName evidence="4">Alanine racemase</fullName>
        <ecNumber evidence="4">5.1.1.1</ecNumber>
    </recommendedName>
</protein>
<keyword evidence="2 4" id="KW-0663">Pyridoxal phosphate</keyword>
<evidence type="ECO:0000256" key="6">
    <source>
        <dbReference type="PIRSR" id="PIRSR600821-52"/>
    </source>
</evidence>
<comment type="caution">
    <text evidence="8">The sequence shown here is derived from an EMBL/GenBank/DDBJ whole genome shotgun (WGS) entry which is preliminary data.</text>
</comment>
<name>A0A7W8D2C7_9FIRM</name>
<dbReference type="InterPro" id="IPR020622">
    <property type="entry name" value="Ala_racemase_pyridoxalP-BS"/>
</dbReference>
<dbReference type="PROSITE" id="PS00395">
    <property type="entry name" value="ALANINE_RACEMASE"/>
    <property type="match status" value="1"/>
</dbReference>
<comment type="cofactor">
    <cofactor evidence="1 4 5">
        <name>pyridoxal 5'-phosphate</name>
        <dbReference type="ChEBI" id="CHEBI:597326"/>
    </cofactor>
</comment>
<feature type="active site" description="Proton acceptor; specific for L-alanine" evidence="4">
    <location>
        <position position="273"/>
    </location>
</feature>
<evidence type="ECO:0000256" key="5">
    <source>
        <dbReference type="PIRSR" id="PIRSR600821-50"/>
    </source>
</evidence>
<dbReference type="PANTHER" id="PTHR30511">
    <property type="entry name" value="ALANINE RACEMASE"/>
    <property type="match status" value="1"/>
</dbReference>
<comment type="similarity">
    <text evidence="4">Belongs to the alanine racemase family.</text>
</comment>
<dbReference type="EC" id="5.1.1.1" evidence="4"/>
<dbReference type="GO" id="GO:0005829">
    <property type="term" value="C:cytosol"/>
    <property type="evidence" value="ECO:0007669"/>
    <property type="project" value="TreeGrafter"/>
</dbReference>
<feature type="active site" description="Proton acceptor; specific for D-alanine" evidence="4">
    <location>
        <position position="38"/>
    </location>
</feature>
<dbReference type="NCBIfam" id="TIGR00492">
    <property type="entry name" value="alr"/>
    <property type="match status" value="1"/>
</dbReference>
<evidence type="ECO:0000256" key="2">
    <source>
        <dbReference type="ARBA" id="ARBA00022898"/>
    </source>
</evidence>
<evidence type="ECO:0000313" key="8">
    <source>
        <dbReference type="EMBL" id="MBB5185489.1"/>
    </source>
</evidence>
<dbReference type="PRINTS" id="PR00992">
    <property type="entry name" value="ALARACEMASE"/>
</dbReference>
<evidence type="ECO:0000313" key="9">
    <source>
        <dbReference type="Proteomes" id="UP000521313"/>
    </source>
</evidence>
<feature type="binding site" evidence="4 6">
    <location>
        <position position="136"/>
    </location>
    <ligand>
        <name>substrate</name>
    </ligand>
</feature>
<feature type="modified residue" description="N6-(pyridoxal phosphate)lysine" evidence="4 5">
    <location>
        <position position="38"/>
    </location>
</feature>
<dbReference type="Pfam" id="PF01168">
    <property type="entry name" value="Ala_racemase_N"/>
    <property type="match status" value="1"/>
</dbReference>
<dbReference type="FunFam" id="3.20.20.10:FF:000002">
    <property type="entry name" value="Alanine racemase"/>
    <property type="match status" value="1"/>
</dbReference>
<evidence type="ECO:0000256" key="1">
    <source>
        <dbReference type="ARBA" id="ARBA00001933"/>
    </source>
</evidence>
<reference evidence="8 9" key="1">
    <citation type="submission" date="2020-08" db="EMBL/GenBank/DDBJ databases">
        <title>Genomic Encyclopedia of Type Strains, Phase IV (KMG-IV): sequencing the most valuable type-strain genomes for metagenomic binning, comparative biology and taxonomic classification.</title>
        <authorList>
            <person name="Goeker M."/>
        </authorList>
    </citation>
    <scope>NUCLEOTIDE SEQUENCE [LARGE SCALE GENOMIC DNA]</scope>
    <source>
        <strain evidence="8 9">DSM 26963</strain>
    </source>
</reference>
<dbReference type="SUPFAM" id="SSF51419">
    <property type="entry name" value="PLP-binding barrel"/>
    <property type="match status" value="1"/>
</dbReference>
<dbReference type="Gene3D" id="3.20.20.10">
    <property type="entry name" value="Alanine racemase"/>
    <property type="match status" value="1"/>
</dbReference>
<dbReference type="InterPro" id="IPR029066">
    <property type="entry name" value="PLP-binding_barrel"/>
</dbReference>
<feature type="domain" description="Alanine racemase C-terminal" evidence="7">
    <location>
        <begin position="252"/>
        <end position="381"/>
    </location>
</feature>
<dbReference type="EMBL" id="JACHHD010000016">
    <property type="protein sequence ID" value="MBB5185489.1"/>
    <property type="molecule type" value="Genomic_DNA"/>
</dbReference>
<dbReference type="InterPro" id="IPR009006">
    <property type="entry name" value="Ala_racemase/Decarboxylase_C"/>
</dbReference>
<dbReference type="SUPFAM" id="SSF50621">
    <property type="entry name" value="Alanine racemase C-terminal domain-like"/>
    <property type="match status" value="1"/>
</dbReference>
<dbReference type="AlphaFoldDB" id="A0A7W8D2C7"/>
<dbReference type="Pfam" id="PF00842">
    <property type="entry name" value="Ala_racemase_C"/>
    <property type="match status" value="1"/>
</dbReference>
<dbReference type="SMART" id="SM01005">
    <property type="entry name" value="Ala_racemase_C"/>
    <property type="match status" value="1"/>
</dbReference>
<evidence type="ECO:0000259" key="7">
    <source>
        <dbReference type="SMART" id="SM01005"/>
    </source>
</evidence>
<comment type="pathway">
    <text evidence="4">Amino-acid biosynthesis; D-alanine biosynthesis; D-alanine from L-alanine: step 1/1.</text>
</comment>
<dbReference type="GO" id="GO:0008784">
    <property type="term" value="F:alanine racemase activity"/>
    <property type="evidence" value="ECO:0007669"/>
    <property type="project" value="UniProtKB-UniRule"/>
</dbReference>
<dbReference type="UniPathway" id="UPA00042">
    <property type="reaction ID" value="UER00497"/>
</dbReference>
<dbReference type="GO" id="GO:0030632">
    <property type="term" value="P:D-alanine biosynthetic process"/>
    <property type="evidence" value="ECO:0007669"/>
    <property type="project" value="UniProtKB-UniRule"/>
</dbReference>
<feature type="binding site" evidence="4 6">
    <location>
        <position position="322"/>
    </location>
    <ligand>
        <name>substrate</name>
    </ligand>
</feature>
<dbReference type="Proteomes" id="UP000521313">
    <property type="component" value="Unassembled WGS sequence"/>
</dbReference>
<sequence length="383" mass="42935">MLESYSRSWTEINYSAIAHNVKEIQKLVGKTKIMGIVKANAYGHGDVECARVLADCGIDFFGVSSVDEALRLRQGGIRESILILGYTPPEHFHYLVEKQITQSLVSLEYAKKLSAYAQSVQSYIHCHCKVDTGMNRTGIVYQDQEKNMEAIFEEYRLPGLKVEGIFSHFPVSDDLGSESKAFTQHQIELFQEVCDRLQSEGLDPGLRHIQNSYGILNYQDLGMDYCRPGLLYMGVTSDDEIPIVSQPDFIPILSWYANISLVKWIHEGQTVSYGRHFTAIKDTKVATISVGYADGLHRIVSNQGLEVLVHGKRCPIIGNICMDQCMVDVTNVADVQEGDIVVIVGQQGDQKVTIDEISRKSHSINNETLCAISSRVPRLRKRD</sequence>
<proteinExistence type="inferred from homology"/>
<dbReference type="GO" id="GO:0030170">
    <property type="term" value="F:pyridoxal phosphate binding"/>
    <property type="evidence" value="ECO:0007669"/>
    <property type="project" value="UniProtKB-UniRule"/>
</dbReference>
<dbReference type="HAMAP" id="MF_01201">
    <property type="entry name" value="Ala_racemase"/>
    <property type="match status" value="1"/>
</dbReference>
<evidence type="ECO:0000256" key="3">
    <source>
        <dbReference type="ARBA" id="ARBA00023235"/>
    </source>
</evidence>
<gene>
    <name evidence="8" type="ORF">HNQ43_001546</name>
</gene>
<dbReference type="InterPro" id="IPR001608">
    <property type="entry name" value="Ala_racemase_N"/>
</dbReference>
<dbReference type="Gene3D" id="2.40.37.10">
    <property type="entry name" value="Lyase, Ornithine Decarboxylase, Chain A, domain 1"/>
    <property type="match status" value="1"/>
</dbReference>
<keyword evidence="3 4" id="KW-0413">Isomerase</keyword>
<comment type="catalytic activity">
    <reaction evidence="4">
        <text>L-alanine = D-alanine</text>
        <dbReference type="Rhea" id="RHEA:20249"/>
        <dbReference type="ChEBI" id="CHEBI:57416"/>
        <dbReference type="ChEBI" id="CHEBI:57972"/>
        <dbReference type="EC" id="5.1.1.1"/>
    </reaction>
</comment>
<accession>A0A7W8D2C7</accession>
<dbReference type="RefSeq" id="WP_183376486.1">
    <property type="nucleotide sequence ID" value="NZ_JACHHD010000016.1"/>
</dbReference>